<evidence type="ECO:0000313" key="2">
    <source>
        <dbReference type="Proteomes" id="UP000218334"/>
    </source>
</evidence>
<proteinExistence type="predicted"/>
<evidence type="ECO:0008006" key="3">
    <source>
        <dbReference type="Google" id="ProtNLM"/>
    </source>
</evidence>
<dbReference type="STRING" id="1076256.A0A2H3B1A2"/>
<protein>
    <recommendedName>
        <fullName evidence="3">Reverse transcriptase zinc-binding domain-containing protein</fullName>
    </recommendedName>
</protein>
<name>A0A2H3B1A2_9AGAR</name>
<dbReference type="Proteomes" id="UP000218334">
    <property type="component" value="Unassembled WGS sequence"/>
</dbReference>
<organism evidence="1 2">
    <name type="scientific">Armillaria solidipes</name>
    <dbReference type="NCBI Taxonomy" id="1076256"/>
    <lineage>
        <taxon>Eukaryota</taxon>
        <taxon>Fungi</taxon>
        <taxon>Dikarya</taxon>
        <taxon>Basidiomycota</taxon>
        <taxon>Agaricomycotina</taxon>
        <taxon>Agaricomycetes</taxon>
        <taxon>Agaricomycetidae</taxon>
        <taxon>Agaricales</taxon>
        <taxon>Marasmiineae</taxon>
        <taxon>Physalacriaceae</taxon>
        <taxon>Armillaria</taxon>
    </lineage>
</organism>
<dbReference type="EMBL" id="KZ293450">
    <property type="protein sequence ID" value="PBK64645.1"/>
    <property type="molecule type" value="Genomic_DNA"/>
</dbReference>
<sequence length="369" mass="41285">MASTARKVANGVLSIRSMTAYLPPIEGRTLYTGQVDPYLINGCDVILDVRDDHLAWLRTVQNDFLRQILGLNEFSLLAPLFTELAIFPLPYRRIILALSYLRSLVTLPSSHYAHVALHASVSLFQRGFSSWVGDLALVLRNLPYPVILPPVLSLTQDHISGLIKSVSSAAKLDLQTQIDNSPRLSLLHDRLEPLEGTAPAYRALFVRHYLHVRIHKHRVAITCLLLGDHCLAVEQLRRHSAYFLPPVPRHLRLCRFCHSEIESPEHALLTCEGSTTLSAMRNQYIGRVNIASPGLIVLPITHNNAVHALKRLIFQRDCIDLIAKFVWDVLHLFEAEPILLPPLSLLVTSEQDNSPNDTASENGTLWGAS</sequence>
<dbReference type="AlphaFoldDB" id="A0A2H3B1A2"/>
<gene>
    <name evidence="1" type="ORF">ARMSODRAFT_1053743</name>
</gene>
<keyword evidence="2" id="KW-1185">Reference proteome</keyword>
<evidence type="ECO:0000313" key="1">
    <source>
        <dbReference type="EMBL" id="PBK64645.1"/>
    </source>
</evidence>
<accession>A0A2H3B1A2</accession>
<reference evidence="2" key="1">
    <citation type="journal article" date="2017" name="Nat. Ecol. Evol.">
        <title>Genome expansion and lineage-specific genetic innovations in the forest pathogenic fungi Armillaria.</title>
        <authorList>
            <person name="Sipos G."/>
            <person name="Prasanna A.N."/>
            <person name="Walter M.C."/>
            <person name="O'Connor E."/>
            <person name="Balint B."/>
            <person name="Krizsan K."/>
            <person name="Kiss B."/>
            <person name="Hess J."/>
            <person name="Varga T."/>
            <person name="Slot J."/>
            <person name="Riley R."/>
            <person name="Boka B."/>
            <person name="Rigling D."/>
            <person name="Barry K."/>
            <person name="Lee J."/>
            <person name="Mihaltcheva S."/>
            <person name="LaButti K."/>
            <person name="Lipzen A."/>
            <person name="Waldron R."/>
            <person name="Moloney N.M."/>
            <person name="Sperisen C."/>
            <person name="Kredics L."/>
            <person name="Vagvoelgyi C."/>
            <person name="Patrignani A."/>
            <person name="Fitzpatrick D."/>
            <person name="Nagy I."/>
            <person name="Doyle S."/>
            <person name="Anderson J.B."/>
            <person name="Grigoriev I.V."/>
            <person name="Gueldener U."/>
            <person name="Muensterkoetter M."/>
            <person name="Nagy L.G."/>
        </authorList>
    </citation>
    <scope>NUCLEOTIDE SEQUENCE [LARGE SCALE GENOMIC DNA]</scope>
    <source>
        <strain evidence="2">28-4</strain>
    </source>
</reference>